<name>A0A917J9M8_9SPHI</name>
<dbReference type="Proteomes" id="UP000662074">
    <property type="component" value="Unassembled WGS sequence"/>
</dbReference>
<evidence type="ECO:0000256" key="4">
    <source>
        <dbReference type="ARBA" id="ARBA00022692"/>
    </source>
</evidence>
<reference evidence="13" key="2">
    <citation type="submission" date="2020-09" db="EMBL/GenBank/DDBJ databases">
        <authorList>
            <person name="Sun Q."/>
            <person name="Sedlacek I."/>
        </authorList>
    </citation>
    <scope>NUCLEOTIDE SEQUENCE</scope>
    <source>
        <strain evidence="13">CCM 8711</strain>
    </source>
</reference>
<evidence type="ECO:0000256" key="5">
    <source>
        <dbReference type="ARBA" id="ARBA00023077"/>
    </source>
</evidence>
<dbReference type="EMBL" id="BMDO01000007">
    <property type="protein sequence ID" value="GGI51548.1"/>
    <property type="molecule type" value="Genomic_DNA"/>
</dbReference>
<dbReference type="InterPro" id="IPR000531">
    <property type="entry name" value="Beta-barrel_TonB"/>
</dbReference>
<evidence type="ECO:0000256" key="1">
    <source>
        <dbReference type="ARBA" id="ARBA00004571"/>
    </source>
</evidence>
<dbReference type="GO" id="GO:0009279">
    <property type="term" value="C:cell outer membrane"/>
    <property type="evidence" value="ECO:0007669"/>
    <property type="project" value="UniProtKB-SubCell"/>
</dbReference>
<protein>
    <submittedName>
        <fullName evidence="13">SusC/RagA family TonB-linked outer membrane protein</fullName>
    </submittedName>
</protein>
<dbReference type="SUPFAM" id="SSF56935">
    <property type="entry name" value="Porins"/>
    <property type="match status" value="1"/>
</dbReference>
<dbReference type="Gene3D" id="2.60.40.1120">
    <property type="entry name" value="Carboxypeptidase-like, regulatory domain"/>
    <property type="match status" value="1"/>
</dbReference>
<evidence type="ECO:0000256" key="8">
    <source>
        <dbReference type="PROSITE-ProRule" id="PRU01360"/>
    </source>
</evidence>
<comment type="subcellular location">
    <subcellularLocation>
        <location evidence="1 8">Cell outer membrane</location>
        <topology evidence="1 8">Multi-pass membrane protein</topology>
    </subcellularLocation>
</comment>
<evidence type="ECO:0000259" key="12">
    <source>
        <dbReference type="Pfam" id="PF07715"/>
    </source>
</evidence>
<evidence type="ECO:0000256" key="3">
    <source>
        <dbReference type="ARBA" id="ARBA00022452"/>
    </source>
</evidence>
<dbReference type="SUPFAM" id="SSF49464">
    <property type="entry name" value="Carboxypeptidase regulatory domain-like"/>
    <property type="match status" value="1"/>
</dbReference>
<dbReference type="InterPro" id="IPR037066">
    <property type="entry name" value="Plug_dom_sf"/>
</dbReference>
<dbReference type="InterPro" id="IPR039426">
    <property type="entry name" value="TonB-dep_rcpt-like"/>
</dbReference>
<dbReference type="RefSeq" id="WP_188417651.1">
    <property type="nucleotide sequence ID" value="NZ_BMDO01000007.1"/>
</dbReference>
<dbReference type="NCBIfam" id="TIGR04057">
    <property type="entry name" value="SusC_RagA_signa"/>
    <property type="match status" value="1"/>
</dbReference>
<evidence type="ECO:0000256" key="6">
    <source>
        <dbReference type="ARBA" id="ARBA00023136"/>
    </source>
</evidence>
<dbReference type="NCBIfam" id="TIGR04056">
    <property type="entry name" value="OMP_RagA_SusC"/>
    <property type="match status" value="1"/>
</dbReference>
<dbReference type="InterPro" id="IPR023996">
    <property type="entry name" value="TonB-dep_OMP_SusC/RagA"/>
</dbReference>
<feature type="domain" description="TonB-dependent receptor-like beta-barrel" evidence="11">
    <location>
        <begin position="400"/>
        <end position="855"/>
    </location>
</feature>
<evidence type="ECO:0000256" key="2">
    <source>
        <dbReference type="ARBA" id="ARBA00022448"/>
    </source>
</evidence>
<keyword evidence="7 8" id="KW-0998">Cell outer membrane</keyword>
<dbReference type="InterPro" id="IPR023997">
    <property type="entry name" value="TonB-dep_OMP_SusC/RagA_CS"/>
</dbReference>
<dbReference type="Pfam" id="PF00593">
    <property type="entry name" value="TonB_dep_Rec_b-barrel"/>
    <property type="match status" value="1"/>
</dbReference>
<keyword evidence="2 8" id="KW-0813">Transport</keyword>
<feature type="chain" id="PRO_5037870759" evidence="10">
    <location>
        <begin position="22"/>
        <end position="1010"/>
    </location>
</feature>
<dbReference type="Gene3D" id="2.170.130.10">
    <property type="entry name" value="TonB-dependent receptor, plug domain"/>
    <property type="match status" value="1"/>
</dbReference>
<dbReference type="InterPro" id="IPR012910">
    <property type="entry name" value="Plug_dom"/>
</dbReference>
<keyword evidence="4 8" id="KW-0812">Transmembrane</keyword>
<dbReference type="InterPro" id="IPR036942">
    <property type="entry name" value="Beta-barrel_TonB_sf"/>
</dbReference>
<keyword evidence="6 8" id="KW-0472">Membrane</keyword>
<comment type="similarity">
    <text evidence="8 9">Belongs to the TonB-dependent receptor family.</text>
</comment>
<dbReference type="AlphaFoldDB" id="A0A917J9M8"/>
<feature type="domain" description="TonB-dependent receptor plug" evidence="12">
    <location>
        <begin position="118"/>
        <end position="225"/>
    </location>
</feature>
<comment type="caution">
    <text evidence="13">The sequence shown here is derived from an EMBL/GenBank/DDBJ whole genome shotgun (WGS) entry which is preliminary data.</text>
</comment>
<evidence type="ECO:0000256" key="9">
    <source>
        <dbReference type="RuleBase" id="RU003357"/>
    </source>
</evidence>
<keyword evidence="10" id="KW-0732">Signal</keyword>
<feature type="signal peptide" evidence="10">
    <location>
        <begin position="1"/>
        <end position="21"/>
    </location>
</feature>
<dbReference type="Gene3D" id="2.40.170.20">
    <property type="entry name" value="TonB-dependent receptor, beta-barrel domain"/>
    <property type="match status" value="1"/>
</dbReference>
<keyword evidence="5 9" id="KW-0798">TonB box</keyword>
<dbReference type="Pfam" id="PF07715">
    <property type="entry name" value="Plug"/>
    <property type="match status" value="1"/>
</dbReference>
<proteinExistence type="inferred from homology"/>
<dbReference type="Pfam" id="PF13715">
    <property type="entry name" value="CarbopepD_reg_2"/>
    <property type="match status" value="1"/>
</dbReference>
<sequence>MKKILLILLALSICVVSNTFAQGRKITGKVTGADDGQPLPGVSVVVKGSTSGTQTDPNGNFTLNVPTGATTLVINYVGFVTQEVSISGTDNVTVSLRSDVRSLNEVVVSAGYQSLQRKDLPGAVSIVGSKEVEQKPIASFTQLLQGTAPGLQVTGSSGRPGANAYIRIRGTGSITASSEPLIIVDGVQVSTTAYNGLNPNDIENVVVLKDADATAIYGSRAGNGVLVVNTKQGRPGAPTVRYSFQYGKTQAQKLKNVSLMNAQEKLQYEYELGFTNGTIDTMITNRGYPAGTDITTLTPTQRTDLWNLAISRGAGDWRDYLLQNATTKTHELALSGGADKIKYYLSGNISDYPGVERFSTFKRKGGRLNVEYQIKDWFKLGTNIGVTQTHDNRVREAYNSQNSYGALFFFNPYEQVYNADGSYNTTLSNGFSPLEGAVNNPVSYDRLNQFGTFFGEARFFKHLLLRSQYGINYNTLKYQSYLQPGSNLASILGYNQKQDQIQQDFFYTFTNTANWLQTIADKHNINILAGTEYNKSNLYSLSATGRGFPSKDYTTLENAATPTAATTSINEFALISYFGRVQYDFDKRYSINLSGRRDGSSRFGANVRFANFYAVGAGWDLRQEKFFTLPEWVTDLKLRGSYGTSGNNNIGNYEALGTYSLTGRYNDQTAAVPARLANPNLTWETTYAKDIGLTYGFLDGRITGEIDYYSRNNKNLLYQVQVSQTTGFSSYTGNIGAVRNYGVEFAVTGNVIRKKDFRWDVTLNYTHNDNEISELYVDNASLASSAGFGQLVVGQPIGTFYLTRYKGVNPANGKAVYYNRDGSETETYPSGQEVLLNGKSPNVKYYGTVGTNLFYKGIDFSARLYYSGGNYIYNQILQDATSNGSSIQSNQFTEASNYWKKPGDVVLYPNPLDPTQATVHDSDQYLEKGDYVTLRDVTLGYTLNNKLTNRLKVKSIRVFAQGTNLAVWTKFKGLPEVGDSNNERTDYPGTFNLYGYPPIKGYTFGIDVRF</sequence>
<keyword evidence="14" id="KW-1185">Reference proteome</keyword>
<accession>A0A917J9M8</accession>
<evidence type="ECO:0000313" key="13">
    <source>
        <dbReference type="EMBL" id="GGI51548.1"/>
    </source>
</evidence>
<dbReference type="InterPro" id="IPR008969">
    <property type="entry name" value="CarboxyPept-like_regulatory"/>
</dbReference>
<evidence type="ECO:0000313" key="14">
    <source>
        <dbReference type="Proteomes" id="UP000662074"/>
    </source>
</evidence>
<reference evidence="13" key="1">
    <citation type="journal article" date="2014" name="Int. J. Syst. Evol. Microbiol.">
        <title>Complete genome sequence of Corynebacterium casei LMG S-19264T (=DSM 44701T), isolated from a smear-ripened cheese.</title>
        <authorList>
            <consortium name="US DOE Joint Genome Institute (JGI-PGF)"/>
            <person name="Walter F."/>
            <person name="Albersmeier A."/>
            <person name="Kalinowski J."/>
            <person name="Ruckert C."/>
        </authorList>
    </citation>
    <scope>NUCLEOTIDE SEQUENCE</scope>
    <source>
        <strain evidence="13">CCM 8711</strain>
    </source>
</reference>
<keyword evidence="3 8" id="KW-1134">Transmembrane beta strand</keyword>
<organism evidence="13 14">
    <name type="scientific">Mucilaginibacter galii</name>
    <dbReference type="NCBI Taxonomy" id="2005073"/>
    <lineage>
        <taxon>Bacteria</taxon>
        <taxon>Pseudomonadati</taxon>
        <taxon>Bacteroidota</taxon>
        <taxon>Sphingobacteriia</taxon>
        <taxon>Sphingobacteriales</taxon>
        <taxon>Sphingobacteriaceae</taxon>
        <taxon>Mucilaginibacter</taxon>
    </lineage>
</organism>
<evidence type="ECO:0000256" key="7">
    <source>
        <dbReference type="ARBA" id="ARBA00023237"/>
    </source>
</evidence>
<evidence type="ECO:0000256" key="10">
    <source>
        <dbReference type="SAM" id="SignalP"/>
    </source>
</evidence>
<evidence type="ECO:0000259" key="11">
    <source>
        <dbReference type="Pfam" id="PF00593"/>
    </source>
</evidence>
<gene>
    <name evidence="13" type="ORF">GCM10011425_27600</name>
</gene>
<dbReference type="PROSITE" id="PS52016">
    <property type="entry name" value="TONB_DEPENDENT_REC_3"/>
    <property type="match status" value="1"/>
</dbReference>